<keyword evidence="2" id="KW-1185">Reference proteome</keyword>
<evidence type="ECO:0000313" key="1">
    <source>
        <dbReference type="EMBL" id="KAJ1182656.1"/>
    </source>
</evidence>
<sequence>MLVPDSRECNVFLDLGNDAPSDGVGNSTVTKVGGDVLHMYWYLHYLDLRWGNALMGELLESSDDKWEMES</sequence>
<proteinExistence type="predicted"/>
<reference evidence="1" key="1">
    <citation type="journal article" date="2022" name="bioRxiv">
        <title>Sequencing and chromosome-scale assembly of the giantPleurodeles waltlgenome.</title>
        <authorList>
            <person name="Brown T."/>
            <person name="Elewa A."/>
            <person name="Iarovenko S."/>
            <person name="Subramanian E."/>
            <person name="Araus A.J."/>
            <person name="Petzold A."/>
            <person name="Susuki M."/>
            <person name="Suzuki K.-i.T."/>
            <person name="Hayashi T."/>
            <person name="Toyoda A."/>
            <person name="Oliveira C."/>
            <person name="Osipova E."/>
            <person name="Leigh N.D."/>
            <person name="Simon A."/>
            <person name="Yun M.H."/>
        </authorList>
    </citation>
    <scope>NUCLEOTIDE SEQUENCE</scope>
    <source>
        <strain evidence="1">20211129_DDA</strain>
        <tissue evidence="1">Liver</tissue>
    </source>
</reference>
<name>A0AAV7U1X2_PLEWA</name>
<dbReference type="AlphaFoldDB" id="A0AAV7U1X2"/>
<accession>A0AAV7U1X2</accession>
<protein>
    <submittedName>
        <fullName evidence="1">Uncharacterized protein</fullName>
    </submittedName>
</protein>
<organism evidence="1 2">
    <name type="scientific">Pleurodeles waltl</name>
    <name type="common">Iberian ribbed newt</name>
    <dbReference type="NCBI Taxonomy" id="8319"/>
    <lineage>
        <taxon>Eukaryota</taxon>
        <taxon>Metazoa</taxon>
        <taxon>Chordata</taxon>
        <taxon>Craniata</taxon>
        <taxon>Vertebrata</taxon>
        <taxon>Euteleostomi</taxon>
        <taxon>Amphibia</taxon>
        <taxon>Batrachia</taxon>
        <taxon>Caudata</taxon>
        <taxon>Salamandroidea</taxon>
        <taxon>Salamandridae</taxon>
        <taxon>Pleurodelinae</taxon>
        <taxon>Pleurodeles</taxon>
    </lineage>
</organism>
<dbReference type="EMBL" id="JANPWB010000006">
    <property type="protein sequence ID" value="KAJ1182656.1"/>
    <property type="molecule type" value="Genomic_DNA"/>
</dbReference>
<gene>
    <name evidence="1" type="ORF">NDU88_007840</name>
</gene>
<evidence type="ECO:0000313" key="2">
    <source>
        <dbReference type="Proteomes" id="UP001066276"/>
    </source>
</evidence>
<comment type="caution">
    <text evidence="1">The sequence shown here is derived from an EMBL/GenBank/DDBJ whole genome shotgun (WGS) entry which is preliminary data.</text>
</comment>
<dbReference type="Proteomes" id="UP001066276">
    <property type="component" value="Chromosome 3_2"/>
</dbReference>